<dbReference type="AlphaFoldDB" id="A0A7W9G0D3"/>
<dbReference type="SUPFAM" id="SSF101447">
    <property type="entry name" value="Formin homology 2 domain (FH2 domain)"/>
    <property type="match status" value="1"/>
</dbReference>
<feature type="compositionally biased region" description="Pro residues" evidence="1">
    <location>
        <begin position="11"/>
        <end position="41"/>
    </location>
</feature>
<dbReference type="Proteomes" id="UP000579153">
    <property type="component" value="Unassembled WGS sequence"/>
</dbReference>
<keyword evidence="2" id="KW-0812">Transmembrane</keyword>
<proteinExistence type="predicted"/>
<feature type="region of interest" description="Disordered" evidence="1">
    <location>
        <begin position="1"/>
        <end position="45"/>
    </location>
</feature>
<feature type="region of interest" description="Disordered" evidence="1">
    <location>
        <begin position="103"/>
        <end position="123"/>
    </location>
</feature>
<evidence type="ECO:0000313" key="4">
    <source>
        <dbReference type="Proteomes" id="UP000579153"/>
    </source>
</evidence>
<feature type="region of interest" description="Disordered" evidence="1">
    <location>
        <begin position="234"/>
        <end position="254"/>
    </location>
</feature>
<evidence type="ECO:0000313" key="3">
    <source>
        <dbReference type="EMBL" id="MBB5774904.1"/>
    </source>
</evidence>
<gene>
    <name evidence="3" type="ORF">HD596_001660</name>
</gene>
<reference evidence="3 4" key="1">
    <citation type="submission" date="2020-08" db="EMBL/GenBank/DDBJ databases">
        <title>Sequencing the genomes of 1000 actinobacteria strains.</title>
        <authorList>
            <person name="Klenk H.-P."/>
        </authorList>
    </citation>
    <scope>NUCLEOTIDE SEQUENCE [LARGE SCALE GENOMIC DNA]</scope>
    <source>
        <strain evidence="3 4">DSM 45507</strain>
    </source>
</reference>
<organism evidence="3 4">
    <name type="scientific">Nonomuraea jabiensis</name>
    <dbReference type="NCBI Taxonomy" id="882448"/>
    <lineage>
        <taxon>Bacteria</taxon>
        <taxon>Bacillati</taxon>
        <taxon>Actinomycetota</taxon>
        <taxon>Actinomycetes</taxon>
        <taxon>Streptosporangiales</taxon>
        <taxon>Streptosporangiaceae</taxon>
        <taxon>Nonomuraea</taxon>
    </lineage>
</organism>
<keyword evidence="2" id="KW-1133">Transmembrane helix</keyword>
<feature type="transmembrane region" description="Helical" evidence="2">
    <location>
        <begin position="51"/>
        <end position="76"/>
    </location>
</feature>
<dbReference type="RefSeq" id="WP_185068687.1">
    <property type="nucleotide sequence ID" value="NZ_JACHMB010000001.1"/>
</dbReference>
<name>A0A7W9G0D3_9ACTN</name>
<comment type="caution">
    <text evidence="3">The sequence shown here is derived from an EMBL/GenBank/DDBJ whole genome shotgun (WGS) entry which is preliminary data.</text>
</comment>
<evidence type="ECO:0000256" key="2">
    <source>
        <dbReference type="SAM" id="Phobius"/>
    </source>
</evidence>
<feature type="compositionally biased region" description="Basic and acidic residues" evidence="1">
    <location>
        <begin position="107"/>
        <end position="123"/>
    </location>
</feature>
<keyword evidence="2" id="KW-0472">Membrane</keyword>
<accession>A0A7W9G0D3</accession>
<keyword evidence="4" id="KW-1185">Reference proteome</keyword>
<sequence length="287" mass="30807">MYPPSGSGPGFHPPQPPPPYPPGPYQQPPPPPPPPPPPTGPVRPRRSAWRVAVGFVVAGFGLLAVLGGGALIAHAYSNSRQVIHNSDYSRELWRNVPVEKLLPPQLGREHPDKGYRSPNDERGWTRAAISSDTSCRAALSGELARVAAERGCVAAVRATYVDDTGGTAATVALVAFRESQSRVDLEGIVREAQRKPDHAVRALAAPGTQWKDSARTGNGGRTVGDVPMFVAVTTGPADGRRPGRLPEPWGRREFPQREDREAWAYTAQGLAESLATRLYAESRKVGA</sequence>
<protein>
    <submittedName>
        <fullName evidence="3">Uncharacterized protein</fullName>
    </submittedName>
</protein>
<evidence type="ECO:0000256" key="1">
    <source>
        <dbReference type="SAM" id="MobiDB-lite"/>
    </source>
</evidence>
<dbReference type="EMBL" id="JACHMB010000001">
    <property type="protein sequence ID" value="MBB5774904.1"/>
    <property type="molecule type" value="Genomic_DNA"/>
</dbReference>